<protein>
    <recommendedName>
        <fullName evidence="2">tRNA-intron lyase</fullName>
        <ecNumber evidence="2">4.6.1.16</ecNumber>
    </recommendedName>
    <alternativeName>
        <fullName evidence="5">tRNA-intron endonuclease Sen2</fullName>
    </alternativeName>
</protein>
<keyword evidence="4" id="KW-0456">Lyase</keyword>
<keyword evidence="10" id="KW-0378">Hydrolase</keyword>
<evidence type="ECO:0000313" key="10">
    <source>
        <dbReference type="EMBL" id="KFM72114.1"/>
    </source>
</evidence>
<dbReference type="OMA" id="YSHPYWK"/>
<evidence type="ECO:0000256" key="8">
    <source>
        <dbReference type="SAM" id="MobiDB-lite"/>
    </source>
</evidence>
<feature type="region of interest" description="Disordered" evidence="8">
    <location>
        <begin position="91"/>
        <end position="174"/>
    </location>
</feature>
<dbReference type="InterPro" id="IPR006676">
    <property type="entry name" value="tRNA_splic"/>
</dbReference>
<dbReference type="PANTHER" id="PTHR21227:SF0">
    <property type="entry name" value="TRNA-SPLICING ENDONUCLEASE SUBUNIT SEN2"/>
    <property type="match status" value="1"/>
</dbReference>
<evidence type="ECO:0000256" key="5">
    <source>
        <dbReference type="ARBA" id="ARBA00032432"/>
    </source>
</evidence>
<comment type="similarity">
    <text evidence="1">Belongs to the tRNA-intron endonuclease family.</text>
</comment>
<evidence type="ECO:0000256" key="2">
    <source>
        <dbReference type="ARBA" id="ARBA00012573"/>
    </source>
</evidence>
<dbReference type="GO" id="GO:0003676">
    <property type="term" value="F:nucleic acid binding"/>
    <property type="evidence" value="ECO:0007669"/>
    <property type="project" value="InterPro"/>
</dbReference>
<keyword evidence="3" id="KW-0819">tRNA processing</keyword>
<feature type="active site" evidence="7">
    <location>
        <position position="260"/>
    </location>
</feature>
<evidence type="ECO:0000313" key="11">
    <source>
        <dbReference type="Proteomes" id="UP000054359"/>
    </source>
</evidence>
<feature type="compositionally biased region" description="Acidic residues" evidence="8">
    <location>
        <begin position="155"/>
        <end position="167"/>
    </location>
</feature>
<sequence length="352" mass="40312">MEENNASLLLTPAAKKNCRFPREFPFPILRDENAASLSDQEWKYIIGHLQEDCVVVHDDEDIKLLFTKGFFGVGSLSKKVPRVCWSTRKNNDFRNQRKQQQQPSTSSFVSEMSKNQTEDEEIEVVNCEDDEDEKSADRKHGDEIEVVLSDSGDSMSEDEVAEIGENDSDSKSEEKEHLILTFEEAYFLSYGLGCLVVKDKGQPMDLLRLWNKFCELSVGQNFPIMYTAYHHFRSKGWVVRSGLKYGTDYVLYKDGPPFYHSTYSVVVKPVKEQNFRDAYAGGKPHFTWSSLAALNRITTNAGKGLLLLYVIKPSALSENKVSTPYCISQYKLEEVLFKRWVPSETRDEEELS</sequence>
<dbReference type="OrthoDB" id="10249562at2759"/>
<dbReference type="EMBL" id="KK118056">
    <property type="protein sequence ID" value="KFM72114.1"/>
    <property type="molecule type" value="Genomic_DNA"/>
</dbReference>
<evidence type="ECO:0000256" key="6">
    <source>
        <dbReference type="ARBA" id="ARBA00034031"/>
    </source>
</evidence>
<dbReference type="CDD" id="cd22363">
    <property type="entry name" value="tRNA-intron_lyase_C"/>
    <property type="match status" value="1"/>
</dbReference>
<accession>A0A087U425</accession>
<reference evidence="10 11" key="1">
    <citation type="submission" date="2013-11" db="EMBL/GenBank/DDBJ databases">
        <title>Genome sequencing of Stegodyphus mimosarum.</title>
        <authorList>
            <person name="Bechsgaard J."/>
        </authorList>
    </citation>
    <scope>NUCLEOTIDE SEQUENCE [LARGE SCALE GENOMIC DNA]</scope>
</reference>
<evidence type="ECO:0000256" key="1">
    <source>
        <dbReference type="ARBA" id="ARBA00008078"/>
    </source>
</evidence>
<dbReference type="GO" id="GO:0000213">
    <property type="term" value="F:tRNA-intron lyase activity"/>
    <property type="evidence" value="ECO:0007669"/>
    <property type="project" value="UniProtKB-EC"/>
</dbReference>
<feature type="domain" description="tRNA intron endonuclease catalytic" evidence="9">
    <location>
        <begin position="222"/>
        <end position="310"/>
    </location>
</feature>
<evidence type="ECO:0000256" key="4">
    <source>
        <dbReference type="ARBA" id="ARBA00023239"/>
    </source>
</evidence>
<evidence type="ECO:0000256" key="7">
    <source>
        <dbReference type="PIRSR" id="PIRSR011789-1"/>
    </source>
</evidence>
<comment type="catalytic activity">
    <reaction evidence="6">
        <text>pretRNA = a 3'-half-tRNA molecule with a 5'-OH end + a 5'-half-tRNA molecule with a 2',3'-cyclic phosphate end + an intron with a 2',3'-cyclic phosphate and a 5'-hydroxyl terminus.</text>
        <dbReference type="EC" id="4.6.1.16"/>
    </reaction>
</comment>
<dbReference type="GO" id="GO:0005737">
    <property type="term" value="C:cytoplasm"/>
    <property type="evidence" value="ECO:0007669"/>
    <property type="project" value="TreeGrafter"/>
</dbReference>
<dbReference type="PANTHER" id="PTHR21227">
    <property type="entry name" value="TRNA-SPLICING ENDONUCLEASE SUBUNIT SEN2"/>
    <property type="match status" value="1"/>
</dbReference>
<keyword evidence="11" id="KW-1185">Reference proteome</keyword>
<dbReference type="NCBIfam" id="TIGR00324">
    <property type="entry name" value="endA"/>
    <property type="match status" value="1"/>
</dbReference>
<evidence type="ECO:0000259" key="9">
    <source>
        <dbReference type="Pfam" id="PF01974"/>
    </source>
</evidence>
<keyword evidence="10" id="KW-0255">Endonuclease</keyword>
<dbReference type="InterPro" id="IPR011856">
    <property type="entry name" value="tRNA_endonuc-like_dom_sf"/>
</dbReference>
<feature type="active site" evidence="7">
    <location>
        <position position="303"/>
    </location>
</feature>
<evidence type="ECO:0000256" key="3">
    <source>
        <dbReference type="ARBA" id="ARBA00022694"/>
    </source>
</evidence>
<proteinExistence type="inferred from homology"/>
<dbReference type="GO" id="GO:0000214">
    <property type="term" value="C:tRNA-intron endonuclease complex"/>
    <property type="evidence" value="ECO:0007669"/>
    <property type="project" value="InterPro"/>
</dbReference>
<feature type="non-terminal residue" evidence="10">
    <location>
        <position position="352"/>
    </location>
</feature>
<keyword evidence="10" id="KW-0540">Nuclease</keyword>
<feature type="active site" evidence="7">
    <location>
        <position position="252"/>
    </location>
</feature>
<dbReference type="InterPro" id="IPR036167">
    <property type="entry name" value="tRNA_intron_Endo_cat-like_sf"/>
</dbReference>
<dbReference type="GO" id="GO:0000379">
    <property type="term" value="P:tRNA-type intron splice site recognition and cleavage"/>
    <property type="evidence" value="ECO:0007669"/>
    <property type="project" value="TreeGrafter"/>
</dbReference>
<dbReference type="PIRSF" id="PIRSF011789">
    <property type="entry name" value="tRNA_splic_SEN2"/>
    <property type="match status" value="1"/>
</dbReference>
<dbReference type="EC" id="4.6.1.16" evidence="2"/>
<dbReference type="SUPFAM" id="SSF53032">
    <property type="entry name" value="tRNA-intron endonuclease catalytic domain-like"/>
    <property type="match status" value="1"/>
</dbReference>
<gene>
    <name evidence="10" type="ORF">X975_26191</name>
</gene>
<dbReference type="Gene3D" id="3.40.1350.10">
    <property type="match status" value="1"/>
</dbReference>
<dbReference type="STRING" id="407821.A0A087U425"/>
<dbReference type="Proteomes" id="UP000054359">
    <property type="component" value="Unassembled WGS sequence"/>
</dbReference>
<dbReference type="InterPro" id="IPR006677">
    <property type="entry name" value="tRNA_intron_Endonuc_cat-like"/>
</dbReference>
<organism evidence="10 11">
    <name type="scientific">Stegodyphus mimosarum</name>
    <name type="common">African social velvet spider</name>
    <dbReference type="NCBI Taxonomy" id="407821"/>
    <lineage>
        <taxon>Eukaryota</taxon>
        <taxon>Metazoa</taxon>
        <taxon>Ecdysozoa</taxon>
        <taxon>Arthropoda</taxon>
        <taxon>Chelicerata</taxon>
        <taxon>Arachnida</taxon>
        <taxon>Araneae</taxon>
        <taxon>Araneomorphae</taxon>
        <taxon>Entelegynae</taxon>
        <taxon>Eresoidea</taxon>
        <taxon>Eresidae</taxon>
        <taxon>Stegodyphus</taxon>
    </lineage>
</organism>
<dbReference type="AlphaFoldDB" id="A0A087U425"/>
<dbReference type="Pfam" id="PF01974">
    <property type="entry name" value="tRNA_int_endo"/>
    <property type="match status" value="1"/>
</dbReference>
<feature type="compositionally biased region" description="Polar residues" evidence="8">
    <location>
        <begin position="98"/>
        <end position="115"/>
    </location>
</feature>
<name>A0A087U425_STEMI</name>
<dbReference type="InterPro" id="IPR016589">
    <property type="entry name" value="tRNA_splic_SEN2"/>
</dbReference>
<feature type="compositionally biased region" description="Acidic residues" evidence="8">
    <location>
        <begin position="118"/>
        <end position="134"/>
    </location>
</feature>